<dbReference type="SMART" id="SM01265">
    <property type="entry name" value="Mab-21"/>
    <property type="match status" value="1"/>
</dbReference>
<evidence type="ECO:0000259" key="3">
    <source>
        <dbReference type="Pfam" id="PF20266"/>
    </source>
</evidence>
<dbReference type="STRING" id="94128.A0A2A3E3H7"/>
<evidence type="ECO:0000313" key="4">
    <source>
        <dbReference type="EMBL" id="PBC26260.1"/>
    </source>
</evidence>
<keyword evidence="5" id="KW-1185">Reference proteome</keyword>
<accession>A0A2A3E3H7</accession>
<dbReference type="OrthoDB" id="6088000at2759"/>
<dbReference type="InterPro" id="IPR024810">
    <property type="entry name" value="MAB21L/cGLR"/>
</dbReference>
<dbReference type="EMBL" id="KZ288400">
    <property type="protein sequence ID" value="PBC26260.1"/>
    <property type="molecule type" value="Genomic_DNA"/>
</dbReference>
<comment type="similarity">
    <text evidence="1">Belongs to the mab-21 family.</text>
</comment>
<feature type="domain" description="Mab-21-like HhH/H2TH-like" evidence="3">
    <location>
        <begin position="862"/>
        <end position="951"/>
    </location>
</feature>
<dbReference type="InterPro" id="IPR046906">
    <property type="entry name" value="Mab-21_HhH/H2TH-like"/>
</dbReference>
<dbReference type="AlphaFoldDB" id="A0A2A3E3H7"/>
<gene>
    <name evidence="4" type="ORF">APICC_07159</name>
</gene>
<dbReference type="Gene3D" id="1.10.1410.40">
    <property type="match status" value="1"/>
</dbReference>
<proteinExistence type="inferred from homology"/>
<dbReference type="Pfam" id="PF20266">
    <property type="entry name" value="Mab-21_C"/>
    <property type="match status" value="1"/>
</dbReference>
<feature type="domain" description="Mab-21-like nucleotidyltransferase" evidence="2">
    <location>
        <begin position="659"/>
        <end position="856"/>
    </location>
</feature>
<dbReference type="InterPro" id="IPR027902">
    <property type="entry name" value="DUF4487"/>
</dbReference>
<dbReference type="Pfam" id="PF14868">
    <property type="entry name" value="DUF4487"/>
    <property type="match status" value="1"/>
</dbReference>
<dbReference type="Pfam" id="PF03281">
    <property type="entry name" value="Mab-21"/>
    <property type="match status" value="1"/>
</dbReference>
<evidence type="ECO:0000259" key="2">
    <source>
        <dbReference type="Pfam" id="PF03281"/>
    </source>
</evidence>
<evidence type="ECO:0000256" key="1">
    <source>
        <dbReference type="ARBA" id="ARBA00008307"/>
    </source>
</evidence>
<dbReference type="PANTHER" id="PTHR16071:SF2">
    <property type="entry name" value="FIGNL1-INTERACTING REGULATOR OF RECOMBINATION AND MITOSIS"/>
    <property type="match status" value="1"/>
</dbReference>
<dbReference type="InterPro" id="IPR046903">
    <property type="entry name" value="Mab-21-like_nuc_Trfase"/>
</dbReference>
<name>A0A2A3E3H7_APICC</name>
<organism evidence="4 5">
    <name type="scientific">Apis cerana cerana</name>
    <name type="common">Oriental honeybee</name>
    <dbReference type="NCBI Taxonomy" id="94128"/>
    <lineage>
        <taxon>Eukaryota</taxon>
        <taxon>Metazoa</taxon>
        <taxon>Ecdysozoa</taxon>
        <taxon>Arthropoda</taxon>
        <taxon>Hexapoda</taxon>
        <taxon>Insecta</taxon>
        <taxon>Pterygota</taxon>
        <taxon>Neoptera</taxon>
        <taxon>Endopterygota</taxon>
        <taxon>Hymenoptera</taxon>
        <taxon>Apocrita</taxon>
        <taxon>Aculeata</taxon>
        <taxon>Apoidea</taxon>
        <taxon>Anthophila</taxon>
        <taxon>Apidae</taxon>
        <taxon>Apis</taxon>
    </lineage>
</organism>
<dbReference type="Proteomes" id="UP000242457">
    <property type="component" value="Unassembled WGS sequence"/>
</dbReference>
<dbReference type="Gene3D" id="3.30.460.90">
    <property type="match status" value="1"/>
</dbReference>
<dbReference type="PANTHER" id="PTHR16071">
    <property type="entry name" value="CHROMOSOME 1 OPEN READING FRAME 112"/>
    <property type="match status" value="1"/>
</dbReference>
<reference evidence="4 5" key="1">
    <citation type="submission" date="2014-07" db="EMBL/GenBank/DDBJ databases">
        <title>Genomic and transcriptomic analysis on Apis cerana provide comprehensive insights into honey bee biology.</title>
        <authorList>
            <person name="Diao Q."/>
            <person name="Sun L."/>
            <person name="Zheng H."/>
            <person name="Zheng H."/>
            <person name="Xu S."/>
            <person name="Wang S."/>
            <person name="Zeng Z."/>
            <person name="Hu F."/>
            <person name="Su S."/>
            <person name="Wu J."/>
        </authorList>
    </citation>
    <scope>NUCLEOTIDE SEQUENCE [LARGE SCALE GENOMIC DNA]</scope>
    <source>
        <tissue evidence="4">Pupae without intestine</tissue>
    </source>
</reference>
<evidence type="ECO:0000313" key="5">
    <source>
        <dbReference type="Proteomes" id="UP000242457"/>
    </source>
</evidence>
<protein>
    <submittedName>
        <fullName evidence="4">Uncharacterized protein</fullName>
    </submittedName>
</protein>
<sequence>MINRDVNEDTVQDTKRKLFVCHELLIIWEKSMERVSKLERTSATDLKSTLENVLVTIELIFEHCRGSKKLYGVLFDNISEELTNLFRKAKTILNLFLATLDGVIVFDTDTESELLVKVIDSIGLFVTIAHDLDLKTFVETSKVFGKLAITKQDLVKRTNATSVTSHLAQLAKNISSMFLFCQTFFEYGNQANIDKLGYHLLIVSIMKILINMPYEQHCKWTLGAESIIDVALTNINHIQEEILVGQVRLPGVHDIGERPRSASIYEATIVPICGLISQIPADGFQAIELILLKHLLSNQLWSSLLSSDIWCFVDRIGSSELCVSHVKYLLKVYAVLMTRSNSLEVVILENLIGRLYNLLSEETKHTLITEFDDLENPSWLPVARFLPSKTKSFLQNRLACVLNEIPTAFAELHRQPTIQNWNHIIIEAILTSFFYFPPHVKAIASHYLRNNIDSLDNCGLKVANALAEFNCRLLEDENPWVRQEAFESFDHVAHICPNEDLVTKMAAAVTKKSLLRDSLPAYLSGTIYHELQNFSNIEDYLQHIGKHLQDIYHVCNNYEDSQRDEKLPKLEIHSMESFDETPSINDLDEHMQNSELKKNLSNDTIFNAINKMFISLEDNDIHKTNEALLPMIQTIINLMKSKDSLFKEAYQEIIFLGSFYKGTKIEKPNEFDLNIILKLPLNNKEINFYSERPAFVKIKIDESSINDSSKYNLLPDKGKKSYKNIIKDGYLNPNKFRQWIQGILFKALNDFPKVKNEYELTVDQLKAKIKIKQSGPACTLIINIPHIIENICIDLVPALAFHIKYINKFISKFDKLENCKNEIWFAIPSPLTDNDSNNNNFYWRLSFSYQEKEILSRYGRIKPVIRQMKKLRDTQNWKSIASYFIETLVLHKIEELKNDLEKIPFQLFLFKMLQELYYACNKHTLECYWDKKYNLFSKISKIEMQNISCRLKNIINTIEKYSSDQFILASFILNSKELELLKERINNHQYTKGIY</sequence>